<evidence type="ECO:0008006" key="2">
    <source>
        <dbReference type="Google" id="ProtNLM"/>
    </source>
</evidence>
<evidence type="ECO:0000313" key="1">
    <source>
        <dbReference type="EMBL" id="ABG62249.1"/>
    </source>
</evidence>
<dbReference type="EMBL" id="CP000390">
    <property type="protein sequence ID" value="ABG62249.1"/>
    <property type="molecule type" value="Genomic_DNA"/>
</dbReference>
<proteinExistence type="predicted"/>
<accession>Q11K26</accession>
<organism evidence="1">
    <name type="scientific">Chelativorans sp. (strain BNC1)</name>
    <dbReference type="NCBI Taxonomy" id="266779"/>
    <lineage>
        <taxon>Bacteria</taxon>
        <taxon>Pseudomonadati</taxon>
        <taxon>Pseudomonadota</taxon>
        <taxon>Alphaproteobacteria</taxon>
        <taxon>Hyphomicrobiales</taxon>
        <taxon>Phyllobacteriaceae</taxon>
        <taxon>Chelativorans</taxon>
    </lineage>
</organism>
<dbReference type="STRING" id="266779.Meso_0849"/>
<protein>
    <recommendedName>
        <fullName evidence="2">Phosphoribosyltransferase</fullName>
    </recommendedName>
</protein>
<dbReference type="eggNOG" id="COG1040">
    <property type="taxonomic scope" value="Bacteria"/>
</dbReference>
<dbReference type="InterPro" id="IPR029057">
    <property type="entry name" value="PRTase-like"/>
</dbReference>
<dbReference type="HOGENOM" id="CLU_1308283_0_0_5"/>
<dbReference type="Gene3D" id="3.40.50.2020">
    <property type="match status" value="1"/>
</dbReference>
<dbReference type="InterPro" id="IPR000836">
    <property type="entry name" value="PRTase_dom"/>
</dbReference>
<dbReference type="AlphaFoldDB" id="Q11K26"/>
<dbReference type="SUPFAM" id="SSF53271">
    <property type="entry name" value="PRTase-like"/>
    <property type="match status" value="1"/>
</dbReference>
<gene>
    <name evidence="1" type="ordered locus">Meso_0849</name>
</gene>
<sequence>MGWRVIGRAGVYVSKHLSQYDQYSIYDSQQQDPNFSFLKSSLIQTNRRRIRDSVSYFSVRSWRKQLKPLQIASVRNLKANPSEAALRSIAEEIAECACAITNGRPYNFVCPVPSGTPRKKKNFSHLIARSVANYMNINFCPVLETVSEGGAGSSHPQKSLRFKARLEGERPAGKIGLIVDDVATTGSHFVQCVEQFRRFDVPVVCVSWIG</sequence>
<reference evidence="1" key="1">
    <citation type="submission" date="2006-06" db="EMBL/GenBank/DDBJ databases">
        <title>Complete sequence of chromosome of Chelativorans sp. BNC1.</title>
        <authorList>
            <consortium name="US DOE Joint Genome Institute"/>
            <person name="Copeland A."/>
            <person name="Lucas S."/>
            <person name="Lapidus A."/>
            <person name="Barry K."/>
            <person name="Detter J.C."/>
            <person name="Glavina del Rio T."/>
            <person name="Hammon N."/>
            <person name="Israni S."/>
            <person name="Dalin E."/>
            <person name="Tice H."/>
            <person name="Pitluck S."/>
            <person name="Chertkov O."/>
            <person name="Brettin T."/>
            <person name="Bruce D."/>
            <person name="Han C."/>
            <person name="Tapia R."/>
            <person name="Gilna P."/>
            <person name="Schmutz J."/>
            <person name="Larimer F."/>
            <person name="Land M."/>
            <person name="Hauser L."/>
            <person name="Kyrpides N."/>
            <person name="Mikhailova N."/>
            <person name="Richardson P."/>
        </authorList>
    </citation>
    <scope>NUCLEOTIDE SEQUENCE</scope>
    <source>
        <strain evidence="1">BNC1</strain>
    </source>
</reference>
<dbReference type="CDD" id="cd06223">
    <property type="entry name" value="PRTases_typeI"/>
    <property type="match status" value="1"/>
</dbReference>
<name>Q11K26_CHESB</name>
<dbReference type="KEGG" id="mes:Meso_0849"/>